<dbReference type="GO" id="GO:0005829">
    <property type="term" value="C:cytosol"/>
    <property type="evidence" value="ECO:0007669"/>
    <property type="project" value="TreeGrafter"/>
</dbReference>
<keyword evidence="5 14" id="KW-0347">Helicase</keyword>
<gene>
    <name evidence="17" type="primary">addA_1</name>
    <name evidence="17" type="ORF">LuPra_05645</name>
</gene>
<dbReference type="Gene3D" id="3.90.320.10">
    <property type="match status" value="1"/>
</dbReference>
<evidence type="ECO:0000256" key="8">
    <source>
        <dbReference type="ARBA" id="ARBA00023125"/>
    </source>
</evidence>
<feature type="binding site" evidence="14">
    <location>
        <begin position="29"/>
        <end position="36"/>
    </location>
    <ligand>
        <name>ATP</name>
        <dbReference type="ChEBI" id="CHEBI:30616"/>
    </ligand>
</feature>
<dbReference type="InterPro" id="IPR014017">
    <property type="entry name" value="DNA_helicase_UvrD-like_C"/>
</dbReference>
<dbReference type="SUPFAM" id="SSF52980">
    <property type="entry name" value="Restriction endonuclease-like"/>
    <property type="match status" value="1"/>
</dbReference>
<keyword evidence="4 14" id="KW-0378">Hydrolase</keyword>
<dbReference type="GO" id="GO:0005524">
    <property type="term" value="F:ATP binding"/>
    <property type="evidence" value="ECO:0007669"/>
    <property type="project" value="UniProtKB-UniRule"/>
</dbReference>
<keyword evidence="10" id="KW-0413">Isomerase</keyword>
<reference evidence="17 18" key="1">
    <citation type="journal article" date="2016" name="Genome Announc.">
        <title>First Complete Genome Sequence of a Subdivision 6 Acidobacterium Strain.</title>
        <authorList>
            <person name="Huang S."/>
            <person name="Vieira S."/>
            <person name="Bunk B."/>
            <person name="Riedel T."/>
            <person name="Sproer C."/>
            <person name="Overmann J."/>
        </authorList>
    </citation>
    <scope>NUCLEOTIDE SEQUENCE [LARGE SCALE GENOMIC DNA]</scope>
    <source>
        <strain evidence="18">DSM 100886 HEG_-6_39</strain>
    </source>
</reference>
<evidence type="ECO:0000256" key="10">
    <source>
        <dbReference type="ARBA" id="ARBA00023235"/>
    </source>
</evidence>
<dbReference type="PROSITE" id="PS51217">
    <property type="entry name" value="UVRD_HELICASE_CTER"/>
    <property type="match status" value="1"/>
</dbReference>
<keyword evidence="18" id="KW-1185">Reference proteome</keyword>
<keyword evidence="7 14" id="KW-0067">ATP-binding</keyword>
<reference evidence="18" key="2">
    <citation type="submission" date="2016-04" db="EMBL/GenBank/DDBJ databases">
        <title>First Complete Genome Sequence of a Subdivision 6 Acidobacterium.</title>
        <authorList>
            <person name="Huang S."/>
            <person name="Vieira S."/>
            <person name="Bunk B."/>
            <person name="Riedel T."/>
            <person name="Sproeer C."/>
            <person name="Overmann J."/>
        </authorList>
    </citation>
    <scope>NUCLEOTIDE SEQUENCE [LARGE SCALE GENOMIC DNA]</scope>
    <source>
        <strain evidence="18">DSM 100886 HEG_-6_39</strain>
    </source>
</reference>
<feature type="domain" description="UvrD-like helicase C-terminal" evidence="16">
    <location>
        <begin position="481"/>
        <end position="777"/>
    </location>
</feature>
<feature type="domain" description="UvrD-like helicase ATP-binding" evidence="15">
    <location>
        <begin position="8"/>
        <end position="457"/>
    </location>
</feature>
<keyword evidence="1" id="KW-0540">Nuclease</keyword>
<evidence type="ECO:0000256" key="1">
    <source>
        <dbReference type="ARBA" id="ARBA00022722"/>
    </source>
</evidence>
<evidence type="ECO:0000256" key="11">
    <source>
        <dbReference type="ARBA" id="ARBA00034617"/>
    </source>
</evidence>
<dbReference type="GO" id="GO:0009338">
    <property type="term" value="C:exodeoxyribonuclease V complex"/>
    <property type="evidence" value="ECO:0007669"/>
    <property type="project" value="TreeGrafter"/>
</dbReference>
<dbReference type="OrthoDB" id="9810135at2"/>
<evidence type="ECO:0000313" key="17">
    <source>
        <dbReference type="EMBL" id="AMY12372.1"/>
    </source>
</evidence>
<protein>
    <recommendedName>
        <fullName evidence="12">DNA 3'-5' helicase</fullName>
        <ecNumber evidence="12">5.6.2.4</ecNumber>
    </recommendedName>
</protein>
<comment type="catalytic activity">
    <reaction evidence="13">
        <text>ATP + H2O = ADP + phosphate + H(+)</text>
        <dbReference type="Rhea" id="RHEA:13065"/>
        <dbReference type="ChEBI" id="CHEBI:15377"/>
        <dbReference type="ChEBI" id="CHEBI:15378"/>
        <dbReference type="ChEBI" id="CHEBI:30616"/>
        <dbReference type="ChEBI" id="CHEBI:43474"/>
        <dbReference type="ChEBI" id="CHEBI:456216"/>
        <dbReference type="EC" id="5.6.2.4"/>
    </reaction>
</comment>
<keyword evidence="6" id="KW-0269">Exonuclease</keyword>
<name>A0A143PUW1_LUTPR</name>
<evidence type="ECO:0000259" key="15">
    <source>
        <dbReference type="PROSITE" id="PS51198"/>
    </source>
</evidence>
<evidence type="ECO:0000256" key="13">
    <source>
        <dbReference type="ARBA" id="ARBA00048988"/>
    </source>
</evidence>
<dbReference type="InterPro" id="IPR000212">
    <property type="entry name" value="DNA_helicase_UvrD/REP"/>
</dbReference>
<evidence type="ECO:0000313" key="18">
    <source>
        <dbReference type="Proteomes" id="UP000076079"/>
    </source>
</evidence>
<keyword evidence="3" id="KW-0227">DNA damage</keyword>
<evidence type="ECO:0000259" key="16">
    <source>
        <dbReference type="PROSITE" id="PS51217"/>
    </source>
</evidence>
<sequence>MSATPRHLVDDADRNRIRHDLDTTLVVEAAAGTGKTTELVARMVNTLAEGRATIGQIVAVTFTEKAAGELKLRLREEVEHAREQRAGAARLLLEEALAHLEEAHVSTIHGFCADLLRERPVEAGVDPRFEVLLEPVANQVLDGVVDQWLQETLEAPGEGVRRVLRRAYRDDDGEAGPRAALRKAVQSLAEWRDFNAPWRRDPIDRRVLVGAAMDAIHAFAALSAKGSSNDNFFVDTAPIRRFSWRHGTAVPPGPAGEDALDALESLVGMLARDRALTKCRTGYGSTYAVGVPRAEMKTQHAALKALLQQTTAALDADLAACLQQELQPCLVRYAVVKQERGVLDFTDLLMCARDLLRRDAEVRGDFQVRYQRLFVDEFQDTDPIQAEILLLLAADDPGHADWTQVRPVPGKLFIVGDPKQAIYRFRRADVETYWQVKRQLIAAGAQSCQLRTCFRSVPALQRAINHVFATVMDDSADSAQAAYVPLEPVRSDNDTQPALVALPVPRPYKGKFVSYEAIDASLPDAVGAFVAWLVQESGWTVSERAPGGDEVRVPLQARHVAILFRRFTSWGTDVTRPYVEALESRQVPHLLVGGRSFHEREEVDALRVALSAIEWPDDELSVYATLRGGFFAFPDHLLLEYRNAHGGRLNPIAVAAAADRVRDGEPTDLQAIDDALGLLRSLHRQRNQVPVQETVQALLRATRAHAGLVLRPGGEQALANVLHVVELARQYEASDGASFRGFVQQFLDATHVEAGESPILEEGTDGVRLMTVHKAKGLEFPVVILADITWRLYSDRPSRALVASRGLCVQTIAGCSPLELVQLRDAETARDRAEGHRLAYVAATRARDLLVVPGVGDEPYPHVKQGEKWVDVMNRALYPDRPWSAPEAAVGSPPFGRDTVLDRPDEESAMHATPIRPGRYVRGDSLAPFDVTWWDPAQLNLGTEPSLGSRQKALIDKNASESRVREGHEAVDHWTQLHAGRLAAGRVPSLRVQRVTEAARDLDLAGNDVAVLQVPSAAPRRGGRAFGSLVHDVLAVIGLDATHADVATATAYSARVLGDTDVDQSSVITAVCDTLQHPLLKAAAVAHARGQCRRETPVTLRLEDGAWIEGQLDLAFEDEGAWTVVDFKTDADMDAGLDAYRRQVALYARALATATGQPARAVLLRI</sequence>
<dbReference type="GO" id="GO:0000725">
    <property type="term" value="P:recombinational repair"/>
    <property type="evidence" value="ECO:0007669"/>
    <property type="project" value="TreeGrafter"/>
</dbReference>
<accession>A0A143PUW1</accession>
<evidence type="ECO:0000256" key="12">
    <source>
        <dbReference type="ARBA" id="ARBA00034808"/>
    </source>
</evidence>
<dbReference type="EMBL" id="CP015136">
    <property type="protein sequence ID" value="AMY12372.1"/>
    <property type="molecule type" value="Genomic_DNA"/>
</dbReference>
<dbReference type="Pfam" id="PF00580">
    <property type="entry name" value="UvrD-helicase"/>
    <property type="match status" value="1"/>
</dbReference>
<evidence type="ECO:0000256" key="6">
    <source>
        <dbReference type="ARBA" id="ARBA00022839"/>
    </source>
</evidence>
<dbReference type="GO" id="GO:0004527">
    <property type="term" value="F:exonuclease activity"/>
    <property type="evidence" value="ECO:0007669"/>
    <property type="project" value="UniProtKB-KW"/>
</dbReference>
<evidence type="ECO:0000256" key="14">
    <source>
        <dbReference type="PROSITE-ProRule" id="PRU00560"/>
    </source>
</evidence>
<dbReference type="STRING" id="1855912.LuPra_05645"/>
<evidence type="ECO:0000256" key="7">
    <source>
        <dbReference type="ARBA" id="ARBA00022840"/>
    </source>
</evidence>
<evidence type="ECO:0000256" key="3">
    <source>
        <dbReference type="ARBA" id="ARBA00022763"/>
    </source>
</evidence>
<dbReference type="EC" id="5.6.2.4" evidence="12"/>
<evidence type="ECO:0000256" key="4">
    <source>
        <dbReference type="ARBA" id="ARBA00022801"/>
    </source>
</evidence>
<keyword evidence="9" id="KW-0234">DNA repair</keyword>
<dbReference type="Pfam" id="PF13361">
    <property type="entry name" value="UvrD_C"/>
    <property type="match status" value="1"/>
</dbReference>
<dbReference type="GO" id="GO:0016887">
    <property type="term" value="F:ATP hydrolysis activity"/>
    <property type="evidence" value="ECO:0007669"/>
    <property type="project" value="RHEA"/>
</dbReference>
<dbReference type="Gene3D" id="3.40.50.300">
    <property type="entry name" value="P-loop containing nucleotide triphosphate hydrolases"/>
    <property type="match status" value="3"/>
</dbReference>
<dbReference type="PATRIC" id="fig|1813736.3.peg.5933"/>
<dbReference type="Pfam" id="PF12705">
    <property type="entry name" value="PDDEXK_1"/>
    <property type="match status" value="1"/>
</dbReference>
<dbReference type="GO" id="GO:0043138">
    <property type="term" value="F:3'-5' DNA helicase activity"/>
    <property type="evidence" value="ECO:0007669"/>
    <property type="project" value="UniProtKB-EC"/>
</dbReference>
<evidence type="ECO:0000256" key="5">
    <source>
        <dbReference type="ARBA" id="ARBA00022806"/>
    </source>
</evidence>
<dbReference type="AlphaFoldDB" id="A0A143PUW1"/>
<organism evidence="17 18">
    <name type="scientific">Luteitalea pratensis</name>
    <dbReference type="NCBI Taxonomy" id="1855912"/>
    <lineage>
        <taxon>Bacteria</taxon>
        <taxon>Pseudomonadati</taxon>
        <taxon>Acidobacteriota</taxon>
        <taxon>Vicinamibacteria</taxon>
        <taxon>Vicinamibacterales</taxon>
        <taxon>Vicinamibacteraceae</taxon>
        <taxon>Luteitalea</taxon>
    </lineage>
</organism>
<dbReference type="KEGG" id="abac:LuPra_05645"/>
<dbReference type="InterPro" id="IPR027417">
    <property type="entry name" value="P-loop_NTPase"/>
</dbReference>
<keyword evidence="8" id="KW-0238">DNA-binding</keyword>
<dbReference type="InterPro" id="IPR038726">
    <property type="entry name" value="PDDEXK_AddAB-type"/>
</dbReference>
<dbReference type="Gene3D" id="1.10.486.10">
    <property type="entry name" value="PCRA, domain 4"/>
    <property type="match status" value="1"/>
</dbReference>
<dbReference type="Proteomes" id="UP000076079">
    <property type="component" value="Chromosome"/>
</dbReference>
<dbReference type="GO" id="GO:0003677">
    <property type="term" value="F:DNA binding"/>
    <property type="evidence" value="ECO:0007669"/>
    <property type="project" value="UniProtKB-KW"/>
</dbReference>
<dbReference type="PANTHER" id="PTHR11070:SF23">
    <property type="entry name" value="RECBCD ENZYME SUBUNIT RECB"/>
    <property type="match status" value="1"/>
</dbReference>
<dbReference type="InterPro" id="IPR011335">
    <property type="entry name" value="Restrct_endonuc-II-like"/>
</dbReference>
<dbReference type="InterPro" id="IPR011604">
    <property type="entry name" value="PDDEXK-like_dom_sf"/>
</dbReference>
<evidence type="ECO:0000256" key="9">
    <source>
        <dbReference type="ARBA" id="ARBA00023204"/>
    </source>
</evidence>
<proteinExistence type="predicted"/>
<dbReference type="InterPro" id="IPR014016">
    <property type="entry name" value="UvrD-like_ATP-bd"/>
</dbReference>
<dbReference type="RefSeq" id="WP_110173834.1">
    <property type="nucleotide sequence ID" value="NZ_CP015136.1"/>
</dbReference>
<keyword evidence="2 14" id="KW-0547">Nucleotide-binding</keyword>
<dbReference type="SUPFAM" id="SSF52540">
    <property type="entry name" value="P-loop containing nucleoside triphosphate hydrolases"/>
    <property type="match status" value="1"/>
</dbReference>
<dbReference type="PROSITE" id="PS51198">
    <property type="entry name" value="UVRD_HELICASE_ATP_BIND"/>
    <property type="match status" value="1"/>
</dbReference>
<evidence type="ECO:0000256" key="2">
    <source>
        <dbReference type="ARBA" id="ARBA00022741"/>
    </source>
</evidence>
<dbReference type="PANTHER" id="PTHR11070">
    <property type="entry name" value="UVRD / RECB / PCRA DNA HELICASE FAMILY MEMBER"/>
    <property type="match status" value="1"/>
</dbReference>
<comment type="catalytic activity">
    <reaction evidence="11">
        <text>Couples ATP hydrolysis with the unwinding of duplex DNA by translocating in the 3'-5' direction.</text>
        <dbReference type="EC" id="5.6.2.4"/>
    </reaction>
</comment>